<dbReference type="GO" id="GO:0005576">
    <property type="term" value="C:extracellular region"/>
    <property type="evidence" value="ECO:0007669"/>
    <property type="project" value="UniProtKB-SubCell"/>
</dbReference>
<dbReference type="GO" id="GO:0009421">
    <property type="term" value="C:bacterial-type flagellum filament cap"/>
    <property type="evidence" value="ECO:0007669"/>
    <property type="project" value="InterPro"/>
</dbReference>
<comment type="caution">
    <text evidence="8">The sequence shown here is derived from an EMBL/GenBank/DDBJ whole genome shotgun (WGS) entry which is preliminary data.</text>
</comment>
<dbReference type="RefSeq" id="WP_198733131.1">
    <property type="nucleotide sequence ID" value="NZ_JAEINH010000004.1"/>
</dbReference>
<keyword evidence="3" id="KW-0175">Coiled coil</keyword>
<feature type="domain" description="Flagellar hook-associated protein 2 C-terminal" evidence="7">
    <location>
        <begin position="219"/>
        <end position="448"/>
    </location>
</feature>
<sequence>MAGMGIDGLASGLDTTALISQLMQVEAMPQTLLKASQTKTTSIVAALQSLNTKVASLAEAATKATKPASWDAYTAASSSVATTAKASATAQPGSVSFTVDQVASTQITVTGEVKDDGSLVTSVPPALTIKKHDGTLVSVKPTTGSLSDIAKAINDSPTAGVKASVVRVSGGAEPTYRLQLTGTETGTTGSFEVYAGSYATAADLPAGGRLDATQVRASQDAKITLWKGVPNLEKSFAQASNTFSGLMTGVDVTVTKVTAEGEDPTTITVARDDAAVKKLASSIVGTLGVVFSDIASRTATTTTTGTDGRTVVTGGLLSGDSAVRSLQQRLQTAASYPVDGSSPSEVGIVIGRDGTFTFDEAKFTAALAADPAKTQKIVSGIAKNVAEVATQASDKVDGSLTKKITNSEGTVKTLGDQISDWDRRLEIRRTSLQRTYSALEVAMSSMQSKSSWLASQLSSLPSYS</sequence>
<proteinExistence type="inferred from homology"/>
<keyword evidence="8" id="KW-0282">Flagellum</keyword>
<gene>
    <name evidence="8" type="primary">fliD</name>
    <name evidence="8" type="ORF">JAV76_06010</name>
</gene>
<dbReference type="GO" id="GO:0007155">
    <property type="term" value="P:cell adhesion"/>
    <property type="evidence" value="ECO:0007669"/>
    <property type="project" value="InterPro"/>
</dbReference>
<comment type="function">
    <text evidence="5">Required for morphogenesis and for the elongation of the flagellar filament by facilitating polymerization of the flagellin monomers at the tip of growing filament. Forms a capping structure, which prevents flagellin subunits (transported through the central channel of the flagellum) from leaking out without polymerization at the distal end.</text>
</comment>
<comment type="similarity">
    <text evidence="1 5">Belongs to the FliD family.</text>
</comment>
<dbReference type="Proteomes" id="UP000602087">
    <property type="component" value="Unassembled WGS sequence"/>
</dbReference>
<evidence type="ECO:0000259" key="6">
    <source>
        <dbReference type="Pfam" id="PF02465"/>
    </source>
</evidence>
<name>A0A934M9G5_9MICO</name>
<dbReference type="Pfam" id="PF02465">
    <property type="entry name" value="FliD_N"/>
    <property type="match status" value="1"/>
</dbReference>
<keyword evidence="5" id="KW-0964">Secreted</keyword>
<evidence type="ECO:0000256" key="1">
    <source>
        <dbReference type="ARBA" id="ARBA00009764"/>
    </source>
</evidence>
<dbReference type="GO" id="GO:0071973">
    <property type="term" value="P:bacterial-type flagellum-dependent cell motility"/>
    <property type="evidence" value="ECO:0007669"/>
    <property type="project" value="TreeGrafter"/>
</dbReference>
<dbReference type="InterPro" id="IPR010809">
    <property type="entry name" value="FliD_C"/>
</dbReference>
<keyword evidence="9" id="KW-1185">Reference proteome</keyword>
<evidence type="ECO:0000256" key="3">
    <source>
        <dbReference type="ARBA" id="ARBA00023054"/>
    </source>
</evidence>
<dbReference type="InterPro" id="IPR003481">
    <property type="entry name" value="FliD_N"/>
</dbReference>
<reference evidence="8" key="1">
    <citation type="submission" date="2020-12" db="EMBL/GenBank/DDBJ databases">
        <title>Sanguibacter suaedae sp. nov., isolated from Suaeda aralocaspica.</title>
        <authorList>
            <person name="Ma Q."/>
        </authorList>
    </citation>
    <scope>NUCLEOTIDE SEQUENCE</scope>
    <source>
        <strain evidence="8">YZGR15</strain>
    </source>
</reference>
<evidence type="ECO:0000313" key="8">
    <source>
        <dbReference type="EMBL" id="MBI9114565.1"/>
    </source>
</evidence>
<evidence type="ECO:0000259" key="7">
    <source>
        <dbReference type="Pfam" id="PF07195"/>
    </source>
</evidence>
<evidence type="ECO:0000313" key="9">
    <source>
        <dbReference type="Proteomes" id="UP000602087"/>
    </source>
</evidence>
<evidence type="ECO:0000256" key="4">
    <source>
        <dbReference type="ARBA" id="ARBA00023143"/>
    </source>
</evidence>
<dbReference type="PANTHER" id="PTHR30288:SF0">
    <property type="entry name" value="FLAGELLAR HOOK-ASSOCIATED PROTEIN 2"/>
    <property type="match status" value="1"/>
</dbReference>
<comment type="subcellular location">
    <subcellularLocation>
        <location evidence="5">Secreted</location>
    </subcellularLocation>
    <subcellularLocation>
        <location evidence="5">Bacterial flagellum</location>
    </subcellularLocation>
</comment>
<comment type="subunit">
    <text evidence="2 5">Homopentamer.</text>
</comment>
<evidence type="ECO:0000256" key="2">
    <source>
        <dbReference type="ARBA" id="ARBA00011255"/>
    </source>
</evidence>
<dbReference type="PANTHER" id="PTHR30288">
    <property type="entry name" value="FLAGELLAR CAP/ASSEMBLY PROTEIN FLID"/>
    <property type="match status" value="1"/>
</dbReference>
<dbReference type="EMBL" id="JAEINH010000004">
    <property type="protein sequence ID" value="MBI9114565.1"/>
    <property type="molecule type" value="Genomic_DNA"/>
</dbReference>
<protein>
    <recommendedName>
        <fullName evidence="5">Flagellar hook-associated protein 2</fullName>
        <shortName evidence="5">HAP2</shortName>
    </recommendedName>
    <alternativeName>
        <fullName evidence="5">Flagellar cap protein</fullName>
    </alternativeName>
</protein>
<keyword evidence="8" id="KW-0969">Cilium</keyword>
<evidence type="ECO:0000256" key="5">
    <source>
        <dbReference type="RuleBase" id="RU362066"/>
    </source>
</evidence>
<dbReference type="Pfam" id="PF07195">
    <property type="entry name" value="FliD_C"/>
    <property type="match status" value="1"/>
</dbReference>
<dbReference type="InterPro" id="IPR040026">
    <property type="entry name" value="FliD"/>
</dbReference>
<keyword evidence="4 5" id="KW-0975">Bacterial flagellum</keyword>
<feature type="domain" description="Flagellar hook-associated protein 2 N-terminal" evidence="6">
    <location>
        <begin position="11"/>
        <end position="106"/>
    </location>
</feature>
<organism evidence="8 9">
    <name type="scientific">Sanguibacter suaedae</name>
    <dbReference type="NCBI Taxonomy" id="2795737"/>
    <lineage>
        <taxon>Bacteria</taxon>
        <taxon>Bacillati</taxon>
        <taxon>Actinomycetota</taxon>
        <taxon>Actinomycetes</taxon>
        <taxon>Micrococcales</taxon>
        <taxon>Sanguibacteraceae</taxon>
        <taxon>Sanguibacter</taxon>
    </lineage>
</organism>
<keyword evidence="8" id="KW-0966">Cell projection</keyword>
<dbReference type="AlphaFoldDB" id="A0A934M9G5"/>
<accession>A0A934M9G5</accession>
<dbReference type="GO" id="GO:0009424">
    <property type="term" value="C:bacterial-type flagellum hook"/>
    <property type="evidence" value="ECO:0007669"/>
    <property type="project" value="UniProtKB-UniRule"/>
</dbReference>